<reference evidence="5 6" key="1">
    <citation type="journal article" date="2018" name="Front. Plant Sci.">
        <title>Red Clover (Trifolium pratense) and Zigzag Clover (T. medium) - A Picture of Genomic Similarities and Differences.</title>
        <authorList>
            <person name="Dluhosova J."/>
            <person name="Istvanek J."/>
            <person name="Nedelnik J."/>
            <person name="Repkova J."/>
        </authorList>
    </citation>
    <scope>NUCLEOTIDE SEQUENCE [LARGE SCALE GENOMIC DNA]</scope>
    <source>
        <strain evidence="6">cv. 10/8</strain>
        <tissue evidence="5">Leaf</tissue>
    </source>
</reference>
<dbReference type="PANTHER" id="PTHR23155:SF1205">
    <property type="entry name" value="DISEASE RESISTANCE PROTEIN RPM1"/>
    <property type="match status" value="1"/>
</dbReference>
<evidence type="ECO:0000313" key="6">
    <source>
        <dbReference type="Proteomes" id="UP000265520"/>
    </source>
</evidence>
<evidence type="ECO:0000256" key="2">
    <source>
        <dbReference type="ARBA" id="ARBA00022821"/>
    </source>
</evidence>
<dbReference type="GO" id="GO:0098542">
    <property type="term" value="P:defense response to other organism"/>
    <property type="evidence" value="ECO:0007669"/>
    <property type="project" value="TreeGrafter"/>
</dbReference>
<keyword evidence="6" id="KW-1185">Reference proteome</keyword>
<gene>
    <name evidence="5" type="ORF">A2U01_0025556</name>
</gene>
<dbReference type="PANTHER" id="PTHR23155">
    <property type="entry name" value="DISEASE RESISTANCE PROTEIN RP"/>
    <property type="match status" value="1"/>
</dbReference>
<dbReference type="InterPro" id="IPR027417">
    <property type="entry name" value="P-loop_NTPase"/>
</dbReference>
<protein>
    <submittedName>
        <fullName evidence="5">CC-NBS-LRR resistance protein</fullName>
    </submittedName>
</protein>
<dbReference type="InterPro" id="IPR044974">
    <property type="entry name" value="Disease_R_plants"/>
</dbReference>
<organism evidence="5 6">
    <name type="scientific">Trifolium medium</name>
    <dbReference type="NCBI Taxonomy" id="97028"/>
    <lineage>
        <taxon>Eukaryota</taxon>
        <taxon>Viridiplantae</taxon>
        <taxon>Streptophyta</taxon>
        <taxon>Embryophyta</taxon>
        <taxon>Tracheophyta</taxon>
        <taxon>Spermatophyta</taxon>
        <taxon>Magnoliopsida</taxon>
        <taxon>eudicotyledons</taxon>
        <taxon>Gunneridae</taxon>
        <taxon>Pentapetalae</taxon>
        <taxon>rosids</taxon>
        <taxon>fabids</taxon>
        <taxon>Fabales</taxon>
        <taxon>Fabaceae</taxon>
        <taxon>Papilionoideae</taxon>
        <taxon>50 kb inversion clade</taxon>
        <taxon>NPAAA clade</taxon>
        <taxon>Hologalegina</taxon>
        <taxon>IRL clade</taxon>
        <taxon>Trifolieae</taxon>
        <taxon>Trifolium</taxon>
    </lineage>
</organism>
<dbReference type="EMBL" id="LXQA010055626">
    <property type="protein sequence ID" value="MCI04509.1"/>
    <property type="molecule type" value="Genomic_DNA"/>
</dbReference>
<name>A0A392NZ93_9FABA</name>
<feature type="non-terminal residue" evidence="5">
    <location>
        <position position="296"/>
    </location>
</feature>
<dbReference type="Gene3D" id="1.10.10.10">
    <property type="entry name" value="Winged helix-like DNA-binding domain superfamily/Winged helix DNA-binding domain"/>
    <property type="match status" value="1"/>
</dbReference>
<evidence type="ECO:0000259" key="4">
    <source>
        <dbReference type="Pfam" id="PF23559"/>
    </source>
</evidence>
<dbReference type="AlphaFoldDB" id="A0A392NZ93"/>
<dbReference type="Pfam" id="PF00931">
    <property type="entry name" value="NB-ARC"/>
    <property type="match status" value="1"/>
</dbReference>
<dbReference type="InterPro" id="IPR002182">
    <property type="entry name" value="NB-ARC"/>
</dbReference>
<dbReference type="InterPro" id="IPR058922">
    <property type="entry name" value="WHD_DRP"/>
</dbReference>
<evidence type="ECO:0000313" key="5">
    <source>
        <dbReference type="EMBL" id="MCI04509.1"/>
    </source>
</evidence>
<keyword evidence="1" id="KW-0677">Repeat</keyword>
<evidence type="ECO:0000256" key="1">
    <source>
        <dbReference type="ARBA" id="ARBA00022737"/>
    </source>
</evidence>
<dbReference type="InterPro" id="IPR036388">
    <property type="entry name" value="WH-like_DNA-bd_sf"/>
</dbReference>
<proteinExistence type="predicted"/>
<dbReference type="SUPFAM" id="SSF52540">
    <property type="entry name" value="P-loop containing nucleoside triphosphate hydrolases"/>
    <property type="match status" value="1"/>
</dbReference>
<dbReference type="Proteomes" id="UP000265520">
    <property type="component" value="Unassembled WGS sequence"/>
</dbReference>
<dbReference type="Pfam" id="PF23559">
    <property type="entry name" value="WHD_DRP"/>
    <property type="match status" value="1"/>
</dbReference>
<accession>A0A392NZ93</accession>
<dbReference type="Gene3D" id="3.40.50.300">
    <property type="entry name" value="P-loop containing nucleotide triphosphate hydrolases"/>
    <property type="match status" value="1"/>
</dbReference>
<feature type="domain" description="Disease resistance protein winged helix" evidence="4">
    <location>
        <begin position="155"/>
        <end position="228"/>
    </location>
</feature>
<evidence type="ECO:0000259" key="3">
    <source>
        <dbReference type="Pfam" id="PF00931"/>
    </source>
</evidence>
<feature type="domain" description="NB-ARC" evidence="3">
    <location>
        <begin position="1"/>
        <end position="134"/>
    </location>
</feature>
<sequence length="296" mass="34461">MGKTTLAQLVYNDQRMEEHFEIKDWVHVSESYSLGDLVQSILRSTNSFAAEYTDDIEMLQRQLQRRLAGKKYLLVLDDVCKMDGLENFVHLFKFGSSGSKVIVTTRDTGVASIIRSTRLLHLKQLEGDNNIKFLLRLSYLNFSSNLKRCFSYCSIFPKGYEFEKDELIKLWMAEGLLKCWGRDKNEEESGNEFFDDLVSISFFQRSVIMPSWTGKYYFIMHDLVNDLAKSVSGEFLLRIEVNNVQDISERTRHIWCCLDLKDGDRKLEHIHKIKGLQSLKVEAQSYGDQRFKISTN</sequence>
<keyword evidence="2" id="KW-0611">Plant defense</keyword>
<dbReference type="GO" id="GO:0043531">
    <property type="term" value="F:ADP binding"/>
    <property type="evidence" value="ECO:0007669"/>
    <property type="project" value="InterPro"/>
</dbReference>
<comment type="caution">
    <text evidence="5">The sequence shown here is derived from an EMBL/GenBank/DDBJ whole genome shotgun (WGS) entry which is preliminary data.</text>
</comment>